<reference evidence="1 2" key="2">
    <citation type="journal article" date="2012" name="Nucleic Acids Res.">
        <title>Massive gene acquisitions in Mycobacterium indicus pranii provide a perspective on mycobacterial evolution.</title>
        <authorList>
            <person name="Saini V."/>
            <person name="Raghuvanshi S."/>
            <person name="Khurana J.P."/>
            <person name="Ahmed N."/>
            <person name="Hasnain S.E."/>
            <person name="Tyagi A.K."/>
            <person name="Tyagi A.K."/>
        </authorList>
    </citation>
    <scope>NUCLEOTIDE SEQUENCE [LARGE SCALE GENOMIC DNA]</scope>
    <source>
        <strain evidence="2">DSM 45239 / MTCC 9506</strain>
    </source>
</reference>
<gene>
    <name evidence="1" type="ORF">MIP_07509</name>
</gene>
<proteinExistence type="predicted"/>
<dbReference type="PATRIC" id="fig|1232724.3.peg.5088"/>
<dbReference type="HOGENOM" id="CLU_879463_0_0_11"/>
<sequence length="316" mass="34554">MSTDPADHLSDLRRIRDEALEHRFGDALVDAYHRGSISMAWQDIVDAEKGDPLPLLDTFRVEVLGVSKVPSRLAGLISAGVQRATTQMDGALLRPQSSALRPSREDLIDTLVIQEGAAGNTLIFRAPAAVLGHGAFDIGAHPSRAGRALQELMNVLPENREDIGSFVRGIGRAPVLERQAVQTISRVALESPFGLGLNFESPRTSVRSNFDRQSAEQVDDYLRDRSVKPSTEQHSGILDGFRGTRRVFYLITDDGREIAGSVDDGLLPTVRRLAGTRVMAHLAVTQWAARSGQLGPKHYDLLKLEPEPEPPALFSE</sequence>
<reference evidence="1 2" key="1">
    <citation type="journal article" date="2007" name="PLoS ONE">
        <title>Molecular analysis of a leprosy immunotherapeutic bacillus provides insights into Mycobacterium evolution.</title>
        <authorList>
            <person name="Ahmed N."/>
            <person name="Saini V."/>
            <person name="Raghuvanshi S."/>
            <person name="Khurana J.P."/>
            <person name="Tyagi A.K."/>
            <person name="Tyagi A.K."/>
            <person name="Hasnain S.E."/>
        </authorList>
    </citation>
    <scope>NUCLEOTIDE SEQUENCE [LARGE SCALE GENOMIC DNA]</scope>
    <source>
        <strain evidence="1">MTCC 9506</strain>
    </source>
</reference>
<dbReference type="Proteomes" id="UP000007329">
    <property type="component" value="Chromosome"/>
</dbReference>
<protein>
    <submittedName>
        <fullName evidence="1">Glucose-6-phosphate 1-dehydrogenase</fullName>
    </submittedName>
</protein>
<evidence type="ECO:0000313" key="2">
    <source>
        <dbReference type="Proteomes" id="UP000007329"/>
    </source>
</evidence>
<accession>J9WNR1</accession>
<dbReference type="AlphaFoldDB" id="J9WNR1"/>
<dbReference type="KEGG" id="mid:MIP_07509"/>
<dbReference type="EMBL" id="CP002275">
    <property type="protein sequence ID" value="AFS17041.1"/>
    <property type="molecule type" value="Genomic_DNA"/>
</dbReference>
<name>J9WNR1_MYCIP</name>
<dbReference type="RefSeq" id="WP_014943134.1">
    <property type="nucleotide sequence ID" value="NC_018612.1"/>
</dbReference>
<organism evidence="1 2">
    <name type="scientific">Mycobacterium indicus pranii (strain DSM 45239 / MTCC 9506)</name>
    <dbReference type="NCBI Taxonomy" id="1232724"/>
    <lineage>
        <taxon>Bacteria</taxon>
        <taxon>Bacillati</taxon>
        <taxon>Actinomycetota</taxon>
        <taxon>Actinomycetes</taxon>
        <taxon>Mycobacteriales</taxon>
        <taxon>Mycobacteriaceae</taxon>
        <taxon>Mycobacterium</taxon>
        <taxon>Mycobacterium avium complex (MAC)</taxon>
    </lineage>
</organism>
<evidence type="ECO:0000313" key="1">
    <source>
        <dbReference type="EMBL" id="AFS17041.1"/>
    </source>
</evidence>